<evidence type="ECO:0000259" key="17">
    <source>
        <dbReference type="PROSITE" id="PS51330"/>
    </source>
</evidence>
<evidence type="ECO:0000256" key="10">
    <source>
        <dbReference type="ARBA" id="ARBA00023268"/>
    </source>
</evidence>
<dbReference type="InterPro" id="IPR020940">
    <property type="entry name" value="Thymidylate_synthase_AS"/>
</dbReference>
<reference evidence="18" key="1">
    <citation type="submission" date="2015-08" db="EMBL/GenBank/DDBJ databases">
        <authorList>
            <person name="Babu N.S."/>
            <person name="Beckwith C.J."/>
            <person name="Beseler K.G."/>
            <person name="Brison A."/>
            <person name="Carone J.V."/>
            <person name="Caskin T.P."/>
            <person name="Diamond M."/>
            <person name="Durham M.E."/>
            <person name="Foxe J.M."/>
            <person name="Go M."/>
            <person name="Henderson B.A."/>
            <person name="Jones I.B."/>
            <person name="McGettigan J.A."/>
            <person name="Micheletti S.J."/>
            <person name="Nasrallah M.E."/>
            <person name="Ortiz D."/>
            <person name="Piller C.R."/>
            <person name="Privatt S.R."/>
            <person name="Schneider S.L."/>
            <person name="Sharp S."/>
            <person name="Smith T.C."/>
            <person name="Stanton J.D."/>
            <person name="Ullery H.E."/>
            <person name="Wilson R.J."/>
            <person name="Serrano M.G."/>
            <person name="Buck G."/>
            <person name="Lee V."/>
            <person name="Wang Y."/>
            <person name="Carvalho R."/>
            <person name="Voegtly L."/>
            <person name="Shi R."/>
            <person name="Duckworth R."/>
            <person name="Johnson A."/>
            <person name="Loviza R."/>
            <person name="Walstead R."/>
            <person name="Shah Z."/>
            <person name="Kiflezghi M."/>
            <person name="Wade K."/>
            <person name="Ball S.L."/>
            <person name="Bradley K.W."/>
            <person name="Asai D.J."/>
            <person name="Bowman C.A."/>
            <person name="Russell D.A."/>
            <person name="Pope W.H."/>
            <person name="Jacobs-Sera D."/>
            <person name="Hendrix R.W."/>
            <person name="Hatfull G.F."/>
        </authorList>
    </citation>
    <scope>NUCLEOTIDE SEQUENCE</scope>
</reference>
<dbReference type="InterPro" id="IPR000398">
    <property type="entry name" value="Thymidylate_synthase"/>
</dbReference>
<evidence type="ECO:0000256" key="7">
    <source>
        <dbReference type="ARBA" id="ARBA00022727"/>
    </source>
</evidence>
<protein>
    <recommendedName>
        <fullName evidence="17">DHFR domain-containing protein</fullName>
    </recommendedName>
</protein>
<dbReference type="PANTHER" id="PTHR11548">
    <property type="entry name" value="THYMIDYLATE SYNTHASE 1"/>
    <property type="match status" value="1"/>
</dbReference>
<feature type="region of interest" description="Disordered" evidence="16">
    <location>
        <begin position="362"/>
        <end position="407"/>
    </location>
</feature>
<dbReference type="PROSITE" id="PS51330">
    <property type="entry name" value="DHFR_2"/>
    <property type="match status" value="1"/>
</dbReference>
<keyword evidence="9" id="KW-0560">Oxidoreductase</keyword>
<dbReference type="InterPro" id="IPR036926">
    <property type="entry name" value="Thymidate_synth/dCMP_Mease_sf"/>
</dbReference>
<feature type="region of interest" description="Disordered" evidence="16">
    <location>
        <begin position="110"/>
        <end position="129"/>
    </location>
</feature>
<name>A0A1D1ZMN2_AUXPR</name>
<evidence type="ECO:0000256" key="6">
    <source>
        <dbReference type="ARBA" id="ARBA00022679"/>
    </source>
</evidence>
<dbReference type="InterPro" id="IPR023451">
    <property type="entry name" value="Thymidate_synth/dCMP_Mease_dom"/>
</dbReference>
<dbReference type="EMBL" id="GDKF01010647">
    <property type="protein sequence ID" value="JAT67975.1"/>
    <property type="molecule type" value="Transcribed_RNA"/>
</dbReference>
<evidence type="ECO:0000256" key="12">
    <source>
        <dbReference type="ARBA" id="ARBA00047344"/>
    </source>
</evidence>
<feature type="domain" description="DHFR" evidence="17">
    <location>
        <begin position="30"/>
        <end position="221"/>
    </location>
</feature>
<comment type="catalytic activity">
    <reaction evidence="12">
        <text>dUMP + (6R)-5,10-methylene-5,6,7,8-tetrahydrofolate = 7,8-dihydrofolate + dTMP</text>
        <dbReference type="Rhea" id="RHEA:12104"/>
        <dbReference type="ChEBI" id="CHEBI:15636"/>
        <dbReference type="ChEBI" id="CHEBI:57451"/>
        <dbReference type="ChEBI" id="CHEBI:63528"/>
        <dbReference type="ChEBI" id="CHEBI:246422"/>
        <dbReference type="EC" id="2.1.1.45"/>
    </reaction>
</comment>
<evidence type="ECO:0000256" key="3">
    <source>
        <dbReference type="ARBA" id="ARBA00010176"/>
    </source>
</evidence>
<keyword evidence="4" id="KW-0554">One-carbon metabolism</keyword>
<dbReference type="HAMAP" id="MF_00008">
    <property type="entry name" value="Thymidy_synth_bact"/>
    <property type="match status" value="1"/>
</dbReference>
<dbReference type="GO" id="GO:0046654">
    <property type="term" value="P:tetrahydrofolate biosynthetic process"/>
    <property type="evidence" value="ECO:0007669"/>
    <property type="project" value="UniProtKB-UniPathway"/>
</dbReference>
<evidence type="ECO:0000256" key="15">
    <source>
        <dbReference type="PROSITE-ProRule" id="PRU10016"/>
    </source>
</evidence>
<evidence type="ECO:0000256" key="11">
    <source>
        <dbReference type="ARBA" id="ARBA00024992"/>
    </source>
</evidence>
<dbReference type="GO" id="GO:0004799">
    <property type="term" value="F:thymidylate synthase activity"/>
    <property type="evidence" value="ECO:0007669"/>
    <property type="project" value="UniProtKB-EC"/>
</dbReference>
<sequence length="646" mass="69777">ARQAAVRLPRSFACGAASGNHGMGEPAKATFQIVVAATRQLGIGKGGTLPWKLPGDMAYFKELTCRTADPAKRNAVIMGRKTWESIPAKFRPLPGRLNVILTRSASGENTSILGNGGQPGAPAPPVGEALQQPSLSAALSLLASPAYAPRLESVFVVGGGEVYAEALRSPALDAVHLTRVEVDTPCDTHLPPLPADEWRLWSAGAPRRDAGTRYAFLCYTRRGAAAPPRLPPALAAPHEEQQYLGLVRRVLAHGARRGDRTGTGTLALFGEGMRFNLRHTFPLLTTKRVFWRGARGAGAAGCAALFSALFCCLLLRGRVGEERVCRAVGGKGRRCQRRGPTSSSPAEAWMRRGSGEWIVRLSGRSPPRPPPPIIPRLRVDSSTLPPGAPAPPARPGPATCDATPLRPPPCPPQKTGVAEELLWFVSGATNARLLADRGVHIWDGNGSREFLDARGLGHREEGDLGPVYGFQWRHFGAAYAGMHADYRGQGVDQLADLVQRIKTDPTDRRLVLTAWNPAALADMALPPCHMFCQFFVADGELSCQMYQRSADLGLGVPFNIASYALLTCMLAQVCGLQRGDFVHVLGDAHVYCNHVEPLREQLLRSPKHFPTLKINPEVTDIDAFTMADFELADYEPHKKIAMEMAV</sequence>
<dbReference type="SUPFAM" id="SSF53597">
    <property type="entry name" value="Dihydrofolate reductase-like"/>
    <property type="match status" value="1"/>
</dbReference>
<dbReference type="PROSITE" id="PS00091">
    <property type="entry name" value="THYMIDYLATE_SYNTHASE"/>
    <property type="match status" value="1"/>
</dbReference>
<proteinExistence type="inferred from homology"/>
<dbReference type="GO" id="GO:0005829">
    <property type="term" value="C:cytosol"/>
    <property type="evidence" value="ECO:0007669"/>
    <property type="project" value="TreeGrafter"/>
</dbReference>
<evidence type="ECO:0000256" key="5">
    <source>
        <dbReference type="ARBA" id="ARBA00022603"/>
    </source>
</evidence>
<dbReference type="InterPro" id="IPR024072">
    <property type="entry name" value="DHFR-like_dom_sf"/>
</dbReference>
<dbReference type="NCBIfam" id="TIGR03284">
    <property type="entry name" value="thym_sym"/>
    <property type="match status" value="1"/>
</dbReference>
<dbReference type="Pfam" id="PF00303">
    <property type="entry name" value="Thymidylat_synt"/>
    <property type="match status" value="2"/>
</dbReference>
<evidence type="ECO:0000256" key="14">
    <source>
        <dbReference type="PIRSR" id="PIRSR000389-1"/>
    </source>
</evidence>
<evidence type="ECO:0000313" key="18">
    <source>
        <dbReference type="EMBL" id="JAT67975.1"/>
    </source>
</evidence>
<dbReference type="PRINTS" id="PR00070">
    <property type="entry name" value="DHFR"/>
</dbReference>
<dbReference type="Pfam" id="PF00186">
    <property type="entry name" value="DHFR_1"/>
    <property type="match status" value="2"/>
</dbReference>
<evidence type="ECO:0000256" key="1">
    <source>
        <dbReference type="ARBA" id="ARBA00004903"/>
    </source>
</evidence>
<dbReference type="SUPFAM" id="SSF55831">
    <property type="entry name" value="Thymidylate synthase/dCMP hydroxymethylase"/>
    <property type="match status" value="2"/>
</dbReference>
<keyword evidence="10" id="KW-0511">Multifunctional enzyme</keyword>
<dbReference type="InterPro" id="IPR001796">
    <property type="entry name" value="DHFR_dom"/>
</dbReference>
<dbReference type="GO" id="GO:0032259">
    <property type="term" value="P:methylation"/>
    <property type="evidence" value="ECO:0007669"/>
    <property type="project" value="UniProtKB-KW"/>
</dbReference>
<dbReference type="Gene3D" id="3.40.430.10">
    <property type="entry name" value="Dihydrofolate Reductase, subunit A"/>
    <property type="match status" value="1"/>
</dbReference>
<dbReference type="FunFam" id="3.30.572.10:FF:000013">
    <property type="entry name" value="Thymidylate synthase"/>
    <property type="match status" value="1"/>
</dbReference>
<evidence type="ECO:0000256" key="2">
    <source>
        <dbReference type="ARBA" id="ARBA00006900"/>
    </source>
</evidence>
<dbReference type="CDD" id="cd00209">
    <property type="entry name" value="DHFR"/>
    <property type="match status" value="1"/>
</dbReference>
<evidence type="ECO:0000256" key="16">
    <source>
        <dbReference type="SAM" id="MobiDB-lite"/>
    </source>
</evidence>
<dbReference type="UniPathway" id="UPA00077">
    <property type="reaction ID" value="UER00158"/>
</dbReference>
<evidence type="ECO:0000256" key="9">
    <source>
        <dbReference type="ARBA" id="ARBA00023002"/>
    </source>
</evidence>
<evidence type="ECO:0000256" key="13">
    <source>
        <dbReference type="ARBA" id="ARBA00048873"/>
    </source>
</evidence>
<dbReference type="PIRSF" id="PIRSF000389">
    <property type="entry name" value="DHFR-TS"/>
    <property type="match status" value="1"/>
</dbReference>
<accession>A0A1D1ZMN2</accession>
<gene>
    <name evidence="18" type="ORF">g.16019</name>
</gene>
<dbReference type="InterPro" id="IPR045097">
    <property type="entry name" value="Thymidate_synth/dCMP_Mease"/>
</dbReference>
<keyword evidence="5" id="KW-0489">Methyltransferase</keyword>
<evidence type="ECO:0000256" key="4">
    <source>
        <dbReference type="ARBA" id="ARBA00022563"/>
    </source>
</evidence>
<dbReference type="InterPro" id="IPR012262">
    <property type="entry name" value="DHFR-TS"/>
</dbReference>
<comment type="function">
    <text evidence="11">Bifunctional enzyme. Involved in de novo dTMP biosynthesis. Key enzyme in folate metabolism. Can play two different roles depending on the source of dihydrofolate: de novo synthesis of tetrahydrofolate or recycling of the dihydrofolate released as one of the end products of the TS catalyzed reaction. Catalyzes an essential reaction for de novo glycine and purine synthesis, DNA precursor synthesis, and for the conversion of dUMP to dTMP.</text>
</comment>
<comment type="catalytic activity">
    <reaction evidence="13">
        <text>(6S)-5,6,7,8-tetrahydrofolate + NADP(+) = 7,8-dihydrofolate + NADPH + H(+)</text>
        <dbReference type="Rhea" id="RHEA:15009"/>
        <dbReference type="ChEBI" id="CHEBI:15378"/>
        <dbReference type="ChEBI" id="CHEBI:57451"/>
        <dbReference type="ChEBI" id="CHEBI:57453"/>
        <dbReference type="ChEBI" id="CHEBI:57783"/>
        <dbReference type="ChEBI" id="CHEBI:58349"/>
        <dbReference type="EC" id="1.5.1.3"/>
    </reaction>
</comment>
<comment type="pathway">
    <text evidence="1">Cofactor biosynthesis; tetrahydrofolate biosynthesis; 5,6,7,8-tetrahydrofolate from 7,8-dihydrofolate: step 1/1.</text>
</comment>
<dbReference type="InterPro" id="IPR017925">
    <property type="entry name" value="DHFR_CS"/>
</dbReference>
<dbReference type="AlphaFoldDB" id="A0A1D1ZMN2"/>
<dbReference type="Gene3D" id="3.30.572.10">
    <property type="entry name" value="Thymidylate synthase/dCMP hydroxymethylase domain"/>
    <property type="match status" value="2"/>
</dbReference>
<keyword evidence="7" id="KW-0545">Nucleotide biosynthesis</keyword>
<feature type="active site" evidence="14 15">
    <location>
        <position position="528"/>
    </location>
</feature>
<comment type="similarity">
    <text evidence="3">In the N-terminal section; belongs to the dihydrofolate reductase family.</text>
</comment>
<dbReference type="GO" id="GO:0005739">
    <property type="term" value="C:mitochondrion"/>
    <property type="evidence" value="ECO:0007669"/>
    <property type="project" value="TreeGrafter"/>
</dbReference>
<dbReference type="GO" id="GO:0006730">
    <property type="term" value="P:one-carbon metabolic process"/>
    <property type="evidence" value="ECO:0007669"/>
    <property type="project" value="UniProtKB-KW"/>
</dbReference>
<feature type="non-terminal residue" evidence="18">
    <location>
        <position position="1"/>
    </location>
</feature>
<organism evidence="18">
    <name type="scientific">Auxenochlorella protothecoides</name>
    <name type="common">Green microalga</name>
    <name type="synonym">Chlorella protothecoides</name>
    <dbReference type="NCBI Taxonomy" id="3075"/>
    <lineage>
        <taxon>Eukaryota</taxon>
        <taxon>Viridiplantae</taxon>
        <taxon>Chlorophyta</taxon>
        <taxon>core chlorophytes</taxon>
        <taxon>Trebouxiophyceae</taxon>
        <taxon>Chlorellales</taxon>
        <taxon>Chlorellaceae</taxon>
        <taxon>Auxenochlorella</taxon>
    </lineage>
</organism>
<comment type="similarity">
    <text evidence="2">In the C-terminal section; belongs to the thymidylate synthase family.</text>
</comment>
<dbReference type="GO" id="GO:0006231">
    <property type="term" value="P:dTMP biosynthetic process"/>
    <property type="evidence" value="ECO:0007669"/>
    <property type="project" value="InterPro"/>
</dbReference>
<evidence type="ECO:0000256" key="8">
    <source>
        <dbReference type="ARBA" id="ARBA00022857"/>
    </source>
</evidence>
<feature type="compositionally biased region" description="Pro residues" evidence="16">
    <location>
        <begin position="386"/>
        <end position="395"/>
    </location>
</feature>
<dbReference type="PROSITE" id="PS00075">
    <property type="entry name" value="DHFR_1"/>
    <property type="match status" value="1"/>
</dbReference>
<dbReference type="GO" id="GO:0004146">
    <property type="term" value="F:dihydrofolate reductase activity"/>
    <property type="evidence" value="ECO:0007669"/>
    <property type="project" value="UniProtKB-EC"/>
</dbReference>
<keyword evidence="8" id="KW-0521">NADP</keyword>
<dbReference type="PANTHER" id="PTHR11548:SF2">
    <property type="entry name" value="THYMIDYLATE SYNTHASE"/>
    <property type="match status" value="1"/>
</dbReference>
<dbReference type="CDD" id="cd00351">
    <property type="entry name" value="TS_Pyrimidine_HMase"/>
    <property type="match status" value="1"/>
</dbReference>
<keyword evidence="6" id="KW-0808">Transferase</keyword>